<dbReference type="EMBL" id="AP028679">
    <property type="protein sequence ID" value="BEQ16034.1"/>
    <property type="molecule type" value="Genomic_DNA"/>
</dbReference>
<dbReference type="AlphaFoldDB" id="A0AAU9ELL1"/>
<evidence type="ECO:0000313" key="1">
    <source>
        <dbReference type="EMBL" id="BEQ16034.1"/>
    </source>
</evidence>
<dbReference type="Proteomes" id="UP001366166">
    <property type="component" value="Chromosome"/>
</dbReference>
<reference evidence="2" key="1">
    <citation type="journal article" date="2023" name="Arch. Microbiol.">
        <title>Desulfoferula mesophilus gen. nov. sp. nov., a mesophilic sulfate-reducing bacterium isolated from a brackish lake sediment.</title>
        <authorList>
            <person name="Watanabe T."/>
            <person name="Yabe T."/>
            <person name="Tsuji J.M."/>
            <person name="Fukui M."/>
        </authorList>
    </citation>
    <scope>NUCLEOTIDE SEQUENCE [LARGE SCALE GENOMIC DNA]</scope>
    <source>
        <strain evidence="2">12FAK</strain>
    </source>
</reference>
<sequence length="237" mass="26204">MIVLQGDHGPGSTLNWDQIEKTYFLERLGILNAFHFPDGHTNGVYDTISPVNTFRLILNKLFATSLPILEDVSFMSNWLNPYLFVRDTHGTATADLNGFTPRVMLAHTKLGEPKKEGSPLDAEGNLKIMAVGVEIVFEKLLRGKLLKISLDGNDDYRLEFLLGKESIGVVKIKGKSKNSGLRNYVVNVPELVTVRGFDGLKIYPSGGDLEYAVGYIKSTGARHMPPYIKRGVTQPPG</sequence>
<evidence type="ECO:0000313" key="2">
    <source>
        <dbReference type="Proteomes" id="UP001366166"/>
    </source>
</evidence>
<gene>
    <name evidence="1" type="ORF">FAK_31000</name>
</gene>
<dbReference type="KEGG" id="dmp:FAK_31000"/>
<protein>
    <submittedName>
        <fullName evidence="1">Uncharacterized protein</fullName>
    </submittedName>
</protein>
<organism evidence="1 2">
    <name type="scientific">Desulfoferula mesophila</name>
    <dbReference type="NCBI Taxonomy" id="3058419"/>
    <lineage>
        <taxon>Bacteria</taxon>
        <taxon>Pseudomonadati</taxon>
        <taxon>Thermodesulfobacteriota</taxon>
        <taxon>Desulfarculia</taxon>
        <taxon>Desulfarculales</taxon>
        <taxon>Desulfarculaceae</taxon>
        <taxon>Desulfoferula</taxon>
    </lineage>
</organism>
<proteinExistence type="predicted"/>
<accession>A0AAU9ELL1</accession>
<keyword evidence="2" id="KW-1185">Reference proteome</keyword>
<name>A0AAU9ELL1_9BACT</name>